<gene>
    <name evidence="1" type="ORF">DPEC_G00221040</name>
</gene>
<sequence>MTRACWPRCRTENPWKYVLEPSWVPQIVLQAEQLIQPDSFGLQSAKPSTLPIGERWSCGGRLGDWMHLWVEPARS</sequence>
<proteinExistence type="predicted"/>
<reference evidence="1" key="1">
    <citation type="submission" date="2021-05" db="EMBL/GenBank/DDBJ databases">
        <authorList>
            <person name="Pan Q."/>
            <person name="Jouanno E."/>
            <person name="Zahm M."/>
            <person name="Klopp C."/>
            <person name="Cabau C."/>
            <person name="Louis A."/>
            <person name="Berthelot C."/>
            <person name="Parey E."/>
            <person name="Roest Crollius H."/>
            <person name="Montfort J."/>
            <person name="Robinson-Rechavi M."/>
            <person name="Bouchez O."/>
            <person name="Lampietro C."/>
            <person name="Lopez Roques C."/>
            <person name="Donnadieu C."/>
            <person name="Postlethwait J."/>
            <person name="Bobe J."/>
            <person name="Dillon D."/>
            <person name="Chandos A."/>
            <person name="von Hippel F."/>
            <person name="Guiguen Y."/>
        </authorList>
    </citation>
    <scope>NUCLEOTIDE SEQUENCE</scope>
    <source>
        <strain evidence="1">YG-Jan2019</strain>
    </source>
</reference>
<keyword evidence="2" id="KW-1185">Reference proteome</keyword>
<dbReference type="Proteomes" id="UP001157502">
    <property type="component" value="Chromosome 18"/>
</dbReference>
<organism evidence="1 2">
    <name type="scientific">Dallia pectoralis</name>
    <name type="common">Alaska blackfish</name>
    <dbReference type="NCBI Taxonomy" id="75939"/>
    <lineage>
        <taxon>Eukaryota</taxon>
        <taxon>Metazoa</taxon>
        <taxon>Chordata</taxon>
        <taxon>Craniata</taxon>
        <taxon>Vertebrata</taxon>
        <taxon>Euteleostomi</taxon>
        <taxon>Actinopterygii</taxon>
        <taxon>Neopterygii</taxon>
        <taxon>Teleostei</taxon>
        <taxon>Protacanthopterygii</taxon>
        <taxon>Esociformes</taxon>
        <taxon>Umbridae</taxon>
        <taxon>Dallia</taxon>
    </lineage>
</organism>
<protein>
    <submittedName>
        <fullName evidence="1">Uncharacterized protein</fullName>
    </submittedName>
</protein>
<evidence type="ECO:0000313" key="1">
    <source>
        <dbReference type="EMBL" id="KAJ7998278.1"/>
    </source>
</evidence>
<evidence type="ECO:0000313" key="2">
    <source>
        <dbReference type="Proteomes" id="UP001157502"/>
    </source>
</evidence>
<accession>A0ACC2G3Y9</accession>
<comment type="caution">
    <text evidence="1">The sequence shown here is derived from an EMBL/GenBank/DDBJ whole genome shotgun (WGS) entry which is preliminary data.</text>
</comment>
<dbReference type="EMBL" id="CM055745">
    <property type="protein sequence ID" value="KAJ7998278.1"/>
    <property type="molecule type" value="Genomic_DNA"/>
</dbReference>
<name>A0ACC2G3Y9_DALPE</name>